<gene>
    <name evidence="6" type="ORF">CLODIP_2_CD04346</name>
</gene>
<dbReference type="FunFam" id="1.10.287.3980:FF:000001">
    <property type="entry name" value="Mitochondrial ribosomal protein L34"/>
    <property type="match status" value="1"/>
</dbReference>
<accession>A0A8S1CP98</accession>
<evidence type="ECO:0000256" key="2">
    <source>
        <dbReference type="ARBA" id="ARBA00022980"/>
    </source>
</evidence>
<evidence type="ECO:0000256" key="4">
    <source>
        <dbReference type="ARBA" id="ARBA00035274"/>
    </source>
</evidence>
<name>A0A8S1CP98_9INSE</name>
<protein>
    <recommendedName>
        <fullName evidence="4">Large ribosomal subunit protein bL34m</fullName>
    </recommendedName>
    <alternativeName>
        <fullName evidence="5">39S ribosomal protein L34, mitochondrial</fullName>
    </alternativeName>
</protein>
<evidence type="ECO:0000256" key="3">
    <source>
        <dbReference type="ARBA" id="ARBA00023274"/>
    </source>
</evidence>
<evidence type="ECO:0000313" key="6">
    <source>
        <dbReference type="EMBL" id="CAB3367183.1"/>
    </source>
</evidence>
<proteinExistence type="inferred from homology"/>
<dbReference type="GO" id="GO:0006412">
    <property type="term" value="P:translation"/>
    <property type="evidence" value="ECO:0007669"/>
    <property type="project" value="InterPro"/>
</dbReference>
<keyword evidence="7" id="KW-1185">Reference proteome</keyword>
<dbReference type="PANTHER" id="PTHR14503">
    <property type="entry name" value="MITOCHONDRIAL RIBOSOMAL PROTEIN 34 FAMILY MEMBER"/>
    <property type="match status" value="1"/>
</dbReference>
<keyword evidence="3" id="KW-0687">Ribonucleoprotein</keyword>
<dbReference type="EMBL" id="CADEPI010000029">
    <property type="protein sequence ID" value="CAB3367183.1"/>
    <property type="molecule type" value="Genomic_DNA"/>
</dbReference>
<sequence length="90" mass="10130">MALPNLLSGLLSRASWVAPSVFGHFRPLLSSVPSANISTTSVLANIRCHFPRPSEIKRVRRHGWKKRMSTLAGRKIIMNRILKGRFVLSH</sequence>
<dbReference type="PANTHER" id="PTHR14503:SF4">
    <property type="entry name" value="LARGE RIBOSOMAL SUBUNIT PROTEIN BL34M"/>
    <property type="match status" value="1"/>
</dbReference>
<dbReference type="GO" id="GO:0005762">
    <property type="term" value="C:mitochondrial large ribosomal subunit"/>
    <property type="evidence" value="ECO:0007669"/>
    <property type="project" value="TreeGrafter"/>
</dbReference>
<comment type="caution">
    <text evidence="6">The sequence shown here is derived from an EMBL/GenBank/DDBJ whole genome shotgun (WGS) entry which is preliminary data.</text>
</comment>
<dbReference type="NCBIfam" id="TIGR01030">
    <property type="entry name" value="rpmH_bact"/>
    <property type="match status" value="1"/>
</dbReference>
<dbReference type="Proteomes" id="UP000494165">
    <property type="component" value="Unassembled WGS sequence"/>
</dbReference>
<dbReference type="AlphaFoldDB" id="A0A8S1CP98"/>
<dbReference type="OrthoDB" id="431691at2759"/>
<comment type="similarity">
    <text evidence="1">Belongs to the bacterial ribosomal protein bL34 family.</text>
</comment>
<dbReference type="Gene3D" id="1.10.287.3980">
    <property type="match status" value="1"/>
</dbReference>
<evidence type="ECO:0000313" key="7">
    <source>
        <dbReference type="Proteomes" id="UP000494165"/>
    </source>
</evidence>
<dbReference type="Pfam" id="PF00468">
    <property type="entry name" value="Ribosomal_L34"/>
    <property type="match status" value="1"/>
</dbReference>
<reference evidence="6 7" key="1">
    <citation type="submission" date="2020-04" db="EMBL/GenBank/DDBJ databases">
        <authorList>
            <person name="Alioto T."/>
            <person name="Alioto T."/>
            <person name="Gomez Garrido J."/>
        </authorList>
    </citation>
    <scope>NUCLEOTIDE SEQUENCE [LARGE SCALE GENOMIC DNA]</scope>
</reference>
<evidence type="ECO:0000256" key="1">
    <source>
        <dbReference type="ARBA" id="ARBA00010111"/>
    </source>
</evidence>
<evidence type="ECO:0000256" key="5">
    <source>
        <dbReference type="ARBA" id="ARBA00035434"/>
    </source>
</evidence>
<organism evidence="6 7">
    <name type="scientific">Cloeon dipterum</name>
    <dbReference type="NCBI Taxonomy" id="197152"/>
    <lineage>
        <taxon>Eukaryota</taxon>
        <taxon>Metazoa</taxon>
        <taxon>Ecdysozoa</taxon>
        <taxon>Arthropoda</taxon>
        <taxon>Hexapoda</taxon>
        <taxon>Insecta</taxon>
        <taxon>Pterygota</taxon>
        <taxon>Palaeoptera</taxon>
        <taxon>Ephemeroptera</taxon>
        <taxon>Pisciforma</taxon>
        <taxon>Baetidae</taxon>
        <taxon>Cloeon</taxon>
    </lineage>
</organism>
<dbReference type="InterPro" id="IPR000271">
    <property type="entry name" value="Ribosomal_bL34"/>
</dbReference>
<keyword evidence="2" id="KW-0689">Ribosomal protein</keyword>
<dbReference type="GO" id="GO:0003735">
    <property type="term" value="F:structural constituent of ribosome"/>
    <property type="evidence" value="ECO:0007669"/>
    <property type="project" value="InterPro"/>
</dbReference>